<evidence type="ECO:0000256" key="4">
    <source>
        <dbReference type="ARBA" id="ARBA00011886"/>
    </source>
</evidence>
<evidence type="ECO:0000259" key="11">
    <source>
        <dbReference type="Pfam" id="PF01048"/>
    </source>
</evidence>
<sequence length="279" mass="29276">MNARRGDAAMEDPYVLAEAAAAVLKQKLGADHHAAIVLGSGWGPAVDRIGETVAEVPFAEIPGFPPTTVLGHKGVFRSVRAGDRRILVMAGRVHLYEGHPPAKVVHGVRSAVLAGTGIVILTNACGGLRPGMTPGEPVLIRDHINFTGVSPLFGPNPDRLGPRFVDLTGCYSPRLRQAAQALDPTLTEGVYVGFPGPMFETPAEIQMVGRWGGDMVGMSTVLEAIAARHLGAEVLGLSLVTNLAAGLPGADLDHHHILDVAKGTAERMGGLFHDLVRAI</sequence>
<proteinExistence type="inferred from homology"/>
<dbReference type="EC" id="2.4.2.1" evidence="4 9"/>
<dbReference type="NCBIfam" id="TIGR01697">
    <property type="entry name" value="PNPH-PUNA-XAPA"/>
    <property type="match status" value="1"/>
</dbReference>
<feature type="binding site" evidence="10">
    <location>
        <position position="200"/>
    </location>
    <ligand>
        <name>a purine D-ribonucleoside</name>
        <dbReference type="ChEBI" id="CHEBI:142355"/>
    </ligand>
</feature>
<comment type="subunit">
    <text evidence="3">Homotrimer.</text>
</comment>
<dbReference type="InterPro" id="IPR011269">
    <property type="entry name" value="PUNP"/>
</dbReference>
<dbReference type="InterPro" id="IPR000845">
    <property type="entry name" value="Nucleoside_phosphorylase_d"/>
</dbReference>
<feature type="binding site" evidence="10">
    <location>
        <position position="40"/>
    </location>
    <ligand>
        <name>phosphate</name>
        <dbReference type="ChEBI" id="CHEBI:43474"/>
    </ligand>
</feature>
<name>A0A211ZHM8_9PROT</name>
<dbReference type="InterPro" id="IPR035994">
    <property type="entry name" value="Nucleoside_phosphorylase_sf"/>
</dbReference>
<dbReference type="PANTHER" id="PTHR11904">
    <property type="entry name" value="METHYLTHIOADENOSINE/PURINE NUCLEOSIDE PHOSPHORYLASE"/>
    <property type="match status" value="1"/>
</dbReference>
<evidence type="ECO:0000256" key="1">
    <source>
        <dbReference type="ARBA" id="ARBA00005058"/>
    </source>
</evidence>
<organism evidence="12 13">
    <name type="scientific">Inquilinus limosus</name>
    <dbReference type="NCBI Taxonomy" id="171674"/>
    <lineage>
        <taxon>Bacteria</taxon>
        <taxon>Pseudomonadati</taxon>
        <taxon>Pseudomonadota</taxon>
        <taxon>Alphaproteobacteria</taxon>
        <taxon>Rhodospirillales</taxon>
        <taxon>Rhodospirillaceae</taxon>
        <taxon>Inquilinus</taxon>
    </lineage>
</organism>
<evidence type="ECO:0000313" key="13">
    <source>
        <dbReference type="Proteomes" id="UP000196655"/>
    </source>
</evidence>
<dbReference type="Pfam" id="PF01048">
    <property type="entry name" value="PNP_UDP_1"/>
    <property type="match status" value="1"/>
</dbReference>
<feature type="domain" description="Nucleoside phosphorylase" evidence="11">
    <location>
        <begin position="35"/>
        <end position="276"/>
    </location>
</feature>
<feature type="binding site" evidence="10">
    <location>
        <position position="219"/>
    </location>
    <ligand>
        <name>phosphate</name>
        <dbReference type="ChEBI" id="CHEBI:43474"/>
    </ligand>
</feature>
<dbReference type="STRING" id="1122125.GCA_000423185_06047"/>
<keyword evidence="13" id="KW-1185">Reference proteome</keyword>
<accession>A0A211ZHM8</accession>
<protein>
    <recommendedName>
        <fullName evidence="5 9">Purine nucleoside phosphorylase</fullName>
        <ecNumber evidence="4 9">2.4.2.1</ecNumber>
    </recommendedName>
    <alternativeName>
        <fullName evidence="8 9">Inosine-guanosine phosphorylase</fullName>
    </alternativeName>
</protein>
<evidence type="ECO:0000256" key="8">
    <source>
        <dbReference type="ARBA" id="ARBA00031036"/>
    </source>
</evidence>
<comment type="function">
    <text evidence="9">The purine nucleoside phosphorylases catalyze the phosphorolytic breakdown of the N-glycosidic bond in the beta-(deoxy)ribonucleoside molecules, with the formation of the corresponding free purine bases and pentose-1-phosphate.</text>
</comment>
<dbReference type="AlphaFoldDB" id="A0A211ZHM8"/>
<keyword evidence="7 9" id="KW-0808">Transferase</keyword>
<evidence type="ECO:0000256" key="10">
    <source>
        <dbReference type="PIRSR" id="PIRSR000477-2"/>
    </source>
</evidence>
<dbReference type="PIRSF" id="PIRSF000477">
    <property type="entry name" value="PurNPase"/>
    <property type="match status" value="1"/>
</dbReference>
<dbReference type="GO" id="GO:0009116">
    <property type="term" value="P:nucleoside metabolic process"/>
    <property type="evidence" value="ECO:0007669"/>
    <property type="project" value="InterPro"/>
</dbReference>
<dbReference type="CDD" id="cd09009">
    <property type="entry name" value="PNP-EcPNPII_like"/>
    <property type="match status" value="1"/>
</dbReference>
<dbReference type="Gene3D" id="3.40.50.1580">
    <property type="entry name" value="Nucleoside phosphorylase domain"/>
    <property type="match status" value="1"/>
</dbReference>
<dbReference type="GO" id="GO:0004731">
    <property type="term" value="F:purine-nucleoside phosphorylase activity"/>
    <property type="evidence" value="ECO:0007669"/>
    <property type="project" value="UniProtKB-EC"/>
</dbReference>
<dbReference type="UniPathway" id="UPA00606"/>
<feature type="binding site" evidence="10">
    <location>
        <begin position="92"/>
        <end position="94"/>
    </location>
    <ligand>
        <name>phosphate</name>
        <dbReference type="ChEBI" id="CHEBI:43474"/>
    </ligand>
</feature>
<evidence type="ECO:0000256" key="2">
    <source>
        <dbReference type="ARBA" id="ARBA00006751"/>
    </source>
</evidence>
<feature type="binding site" evidence="10">
    <location>
        <position position="242"/>
    </location>
    <ligand>
        <name>a purine D-ribonucleoside</name>
        <dbReference type="ChEBI" id="CHEBI:142355"/>
    </ligand>
</feature>
<comment type="similarity">
    <text evidence="2 9">Belongs to the PNP/MTAP phosphorylase family.</text>
</comment>
<gene>
    <name evidence="12" type="ORF">BWR60_23610</name>
</gene>
<comment type="pathway">
    <text evidence="1 9">Purine metabolism; purine nucleoside salvage.</text>
</comment>
<dbReference type="EMBL" id="NHON01000052">
    <property type="protein sequence ID" value="OWJ64696.1"/>
    <property type="molecule type" value="Genomic_DNA"/>
</dbReference>
<keyword evidence="6 9" id="KW-0328">Glycosyltransferase</keyword>
<reference evidence="13" key="1">
    <citation type="submission" date="2017-05" db="EMBL/GenBank/DDBJ databases">
        <authorList>
            <person name="Macchi M."/>
            <person name="Festa S."/>
            <person name="Coppotelli B.M."/>
            <person name="Morelli I.S."/>
        </authorList>
    </citation>
    <scope>NUCLEOTIDE SEQUENCE [LARGE SCALE GENOMIC DNA]</scope>
    <source>
        <strain evidence="13">I</strain>
    </source>
</reference>
<evidence type="ECO:0000256" key="6">
    <source>
        <dbReference type="ARBA" id="ARBA00022676"/>
    </source>
</evidence>
<evidence type="ECO:0000256" key="7">
    <source>
        <dbReference type="ARBA" id="ARBA00022679"/>
    </source>
</evidence>
<evidence type="ECO:0000256" key="9">
    <source>
        <dbReference type="PIRNR" id="PIRNR000477"/>
    </source>
</evidence>
<feature type="binding site" evidence="10">
    <location>
        <position position="72"/>
    </location>
    <ligand>
        <name>phosphate</name>
        <dbReference type="ChEBI" id="CHEBI:43474"/>
    </ligand>
</feature>
<evidence type="ECO:0000313" key="12">
    <source>
        <dbReference type="EMBL" id="OWJ64696.1"/>
    </source>
</evidence>
<dbReference type="Proteomes" id="UP000196655">
    <property type="component" value="Unassembled WGS sequence"/>
</dbReference>
<dbReference type="SUPFAM" id="SSF53167">
    <property type="entry name" value="Purine and uridine phosphorylases"/>
    <property type="match status" value="1"/>
</dbReference>
<evidence type="ECO:0000256" key="5">
    <source>
        <dbReference type="ARBA" id="ARBA00013834"/>
    </source>
</evidence>
<dbReference type="PANTHER" id="PTHR11904:SF9">
    <property type="entry name" value="PURINE NUCLEOSIDE PHOSPHORYLASE-RELATED"/>
    <property type="match status" value="1"/>
</dbReference>
<dbReference type="NCBIfam" id="TIGR01698">
    <property type="entry name" value="PUNP"/>
    <property type="match status" value="1"/>
</dbReference>
<dbReference type="GO" id="GO:0005737">
    <property type="term" value="C:cytoplasm"/>
    <property type="evidence" value="ECO:0007669"/>
    <property type="project" value="TreeGrafter"/>
</dbReference>
<dbReference type="InterPro" id="IPR011268">
    <property type="entry name" value="Purine_phosphorylase"/>
</dbReference>
<dbReference type="NCBIfam" id="NF006054">
    <property type="entry name" value="PRK08202.1"/>
    <property type="match status" value="1"/>
</dbReference>
<comment type="caution">
    <text evidence="12">The sequence shown here is derived from an EMBL/GenBank/DDBJ whole genome shotgun (WGS) entry which is preliminary data.</text>
</comment>
<evidence type="ECO:0000256" key="3">
    <source>
        <dbReference type="ARBA" id="ARBA00011233"/>
    </source>
</evidence>
<feature type="binding site" evidence="10">
    <location>
        <position position="124"/>
    </location>
    <ligand>
        <name>phosphate</name>
        <dbReference type="ChEBI" id="CHEBI:43474"/>
    </ligand>
</feature>